<feature type="region of interest" description="Disordered" evidence="1">
    <location>
        <begin position="165"/>
        <end position="210"/>
    </location>
</feature>
<evidence type="ECO:0000313" key="2">
    <source>
        <dbReference type="EMBL" id="KAF9517106.1"/>
    </source>
</evidence>
<dbReference type="AlphaFoldDB" id="A0A9P6B3P9"/>
<name>A0A9P6B3P9_9AGAM</name>
<sequence>MAFVQTLSSSSAVLEPLDDEVAWIMSLKSKLNPYSVKPSECISMVIAHCWRDTLRSLVIKDLRANLLGKRNHLWAAKNCMIVFFLTSDPVLLESKGFYTMSEAEIEASDRFGFIDNYVHSATWIFCPQTSGPCSQTTRITQTAAYARRVTAVPIVWEKRKPRLSLSDMHSAPTSPSGSSASTSSDVSSISSDDSSSNASQSTSPSTSISVSCSPHSSFASVSPSNKAVDPATTVIVSENRISHLLYDKPRIPRWNPILRPALRSGGNRLTSFGTVSDDMDHTDYDDDEDYYGGLEEYGSMGLESLDEICIVPHGAFTYQRPSLEYHALAPQRSWTGRKALIKPRGHGFYPLSALNSTKDKAHGPSDAATPLPYDRHAVCTFFMVGNQGDAVSQRPVSSPPRKAKGMVLKLIKRFTTIRLK</sequence>
<dbReference type="Proteomes" id="UP000886523">
    <property type="component" value="Unassembled WGS sequence"/>
</dbReference>
<proteinExistence type="predicted"/>
<protein>
    <submittedName>
        <fullName evidence="2">Uncharacterized protein</fullName>
    </submittedName>
</protein>
<reference evidence="2" key="1">
    <citation type="journal article" date="2020" name="Nat. Commun.">
        <title>Large-scale genome sequencing of mycorrhizal fungi provides insights into the early evolution of symbiotic traits.</title>
        <authorList>
            <person name="Miyauchi S."/>
            <person name="Kiss E."/>
            <person name="Kuo A."/>
            <person name="Drula E."/>
            <person name="Kohler A."/>
            <person name="Sanchez-Garcia M."/>
            <person name="Morin E."/>
            <person name="Andreopoulos B."/>
            <person name="Barry K.W."/>
            <person name="Bonito G."/>
            <person name="Buee M."/>
            <person name="Carver A."/>
            <person name="Chen C."/>
            <person name="Cichocki N."/>
            <person name="Clum A."/>
            <person name="Culley D."/>
            <person name="Crous P.W."/>
            <person name="Fauchery L."/>
            <person name="Girlanda M."/>
            <person name="Hayes R.D."/>
            <person name="Keri Z."/>
            <person name="LaButti K."/>
            <person name="Lipzen A."/>
            <person name="Lombard V."/>
            <person name="Magnuson J."/>
            <person name="Maillard F."/>
            <person name="Murat C."/>
            <person name="Nolan M."/>
            <person name="Ohm R.A."/>
            <person name="Pangilinan J."/>
            <person name="Pereira M.F."/>
            <person name="Perotto S."/>
            <person name="Peter M."/>
            <person name="Pfister S."/>
            <person name="Riley R."/>
            <person name="Sitrit Y."/>
            <person name="Stielow J.B."/>
            <person name="Szollosi G."/>
            <person name="Zifcakova L."/>
            <person name="Stursova M."/>
            <person name="Spatafora J.W."/>
            <person name="Tedersoo L."/>
            <person name="Vaario L.M."/>
            <person name="Yamada A."/>
            <person name="Yan M."/>
            <person name="Wang P."/>
            <person name="Xu J."/>
            <person name="Bruns T."/>
            <person name="Baldrian P."/>
            <person name="Vilgalys R."/>
            <person name="Dunand C."/>
            <person name="Henrissat B."/>
            <person name="Grigoriev I.V."/>
            <person name="Hibbett D."/>
            <person name="Nagy L.G."/>
            <person name="Martin F.M."/>
        </authorList>
    </citation>
    <scope>NUCLEOTIDE SEQUENCE</scope>
    <source>
        <strain evidence="2">UP504</strain>
    </source>
</reference>
<accession>A0A9P6B3P9</accession>
<evidence type="ECO:0000256" key="1">
    <source>
        <dbReference type="SAM" id="MobiDB-lite"/>
    </source>
</evidence>
<feature type="compositionally biased region" description="Low complexity" evidence="1">
    <location>
        <begin position="170"/>
        <end position="210"/>
    </location>
</feature>
<gene>
    <name evidence="2" type="ORF">BS47DRAFT_1340132</name>
</gene>
<keyword evidence="3" id="KW-1185">Reference proteome</keyword>
<dbReference type="EMBL" id="MU128934">
    <property type="protein sequence ID" value="KAF9517106.1"/>
    <property type="molecule type" value="Genomic_DNA"/>
</dbReference>
<comment type="caution">
    <text evidence="2">The sequence shown here is derived from an EMBL/GenBank/DDBJ whole genome shotgun (WGS) entry which is preliminary data.</text>
</comment>
<organism evidence="2 3">
    <name type="scientific">Hydnum rufescens UP504</name>
    <dbReference type="NCBI Taxonomy" id="1448309"/>
    <lineage>
        <taxon>Eukaryota</taxon>
        <taxon>Fungi</taxon>
        <taxon>Dikarya</taxon>
        <taxon>Basidiomycota</taxon>
        <taxon>Agaricomycotina</taxon>
        <taxon>Agaricomycetes</taxon>
        <taxon>Cantharellales</taxon>
        <taxon>Hydnaceae</taxon>
        <taxon>Hydnum</taxon>
    </lineage>
</organism>
<evidence type="ECO:0000313" key="3">
    <source>
        <dbReference type="Proteomes" id="UP000886523"/>
    </source>
</evidence>